<dbReference type="PANTHER" id="PTHR31002:SF34">
    <property type="entry name" value="CELL WALL PROTEIN CWP1-RELATED"/>
    <property type="match status" value="1"/>
</dbReference>
<sequence length="688" mass="73099">MYPDLEHIGTLPPPQAAQLRSYVAATGARVLKWGVWGSELAHTPVAIAECSTGLQGMQLVEGGVPLGLSGVNPKAPLTTEGIYRCPGLEGRVQDSTCVYPRDGSAAICQRLASAPVPFLRLLPNTSLGAVYAQPTVAGALLKYADGRQVMSFALDCSEAFLPCFALGHIAASWLLQDIIPGQRRSLLSLQIDDVFLPTRLYEKTERYRMTSADVTAHMAWQADLNSRLPKGSNVKLDMVFNGNGVLEKVYSPLGAKDSTPCHDTPLYKSLGCACFGKTYAACPAGAPPFCRNCTKDWHKPLGGFGTGTTVGPHAQWDAAQFLAGYDVYKLVSTSDAAKDAFYWTSHMFSHQVLDNTTYEGVATQIKWNKVMAGKGFLGISSRPVFTSKVVVPPQVSGLTNGDCLRAMADNGVRAVIGDNTWQHMLNPDSAYRIHRTTKDQNGYEGVAILPRWSTALYYDTSTADELAGAHNRLYPPPAGGAAKTLADVVAADARRVVLQGLLPLRMDGFMFHQANLRVTPLNGPSPIRNAAFQGRSLVMAWTEAVLDLLGQYVTWPVKSLSLDDIESIYSALEARDACQITYTLRIARGANGGGGGGGTVRAVTLRSAAAPGAGAGAGAGAAGAAGGGPTCQAPLTVRRGVSLSGGERAVINARQAVGDEPRVFSIRFPKGGASTIRLTSEAKVRWNA</sequence>
<keyword evidence="3" id="KW-1185">Reference proteome</keyword>
<dbReference type="KEGG" id="mng:MNEG_2941"/>
<dbReference type="RefSeq" id="XP_013904034.1">
    <property type="nucleotide sequence ID" value="XM_014048580.1"/>
</dbReference>
<dbReference type="Pfam" id="PF25115">
    <property type="entry name" value="Agd3_CE"/>
    <property type="match status" value="2"/>
</dbReference>
<feature type="domain" description="Agd3 deacetylase" evidence="1">
    <location>
        <begin position="323"/>
        <end position="581"/>
    </location>
</feature>
<dbReference type="STRING" id="145388.A0A0D2MQW4"/>
<reference evidence="2 3" key="1">
    <citation type="journal article" date="2013" name="BMC Genomics">
        <title>Reconstruction of the lipid metabolism for the microalga Monoraphidium neglectum from its genome sequence reveals characteristics suitable for biofuel production.</title>
        <authorList>
            <person name="Bogen C."/>
            <person name="Al-Dilaimi A."/>
            <person name="Albersmeier A."/>
            <person name="Wichmann J."/>
            <person name="Grundmann M."/>
            <person name="Rupp O."/>
            <person name="Lauersen K.J."/>
            <person name="Blifernez-Klassen O."/>
            <person name="Kalinowski J."/>
            <person name="Goesmann A."/>
            <person name="Mussgnug J.H."/>
            <person name="Kruse O."/>
        </authorList>
    </citation>
    <scope>NUCLEOTIDE SEQUENCE [LARGE SCALE GENOMIC DNA]</scope>
    <source>
        <strain evidence="2 3">SAG 48.87</strain>
    </source>
</reference>
<evidence type="ECO:0000313" key="2">
    <source>
        <dbReference type="EMBL" id="KIZ05015.1"/>
    </source>
</evidence>
<dbReference type="PANTHER" id="PTHR31002">
    <property type="entry name" value="SERIPAUPERIN"/>
    <property type="match status" value="1"/>
</dbReference>
<evidence type="ECO:0000259" key="1">
    <source>
        <dbReference type="Pfam" id="PF25115"/>
    </source>
</evidence>
<evidence type="ECO:0000313" key="3">
    <source>
        <dbReference type="Proteomes" id="UP000054498"/>
    </source>
</evidence>
<gene>
    <name evidence="2" type="ORF">MNEG_2941</name>
</gene>
<dbReference type="AlphaFoldDB" id="A0A0D2MQW4"/>
<organism evidence="2 3">
    <name type="scientific">Monoraphidium neglectum</name>
    <dbReference type="NCBI Taxonomy" id="145388"/>
    <lineage>
        <taxon>Eukaryota</taxon>
        <taxon>Viridiplantae</taxon>
        <taxon>Chlorophyta</taxon>
        <taxon>core chlorophytes</taxon>
        <taxon>Chlorophyceae</taxon>
        <taxon>CS clade</taxon>
        <taxon>Sphaeropleales</taxon>
        <taxon>Selenastraceae</taxon>
        <taxon>Monoraphidium</taxon>
    </lineage>
</organism>
<feature type="domain" description="Agd3 deacetylase" evidence="1">
    <location>
        <begin position="187"/>
        <end position="252"/>
    </location>
</feature>
<dbReference type="Proteomes" id="UP000054498">
    <property type="component" value="Unassembled WGS sequence"/>
</dbReference>
<dbReference type="InterPro" id="IPR056826">
    <property type="entry name" value="Agd3_CE"/>
</dbReference>
<dbReference type="GO" id="GO:0005199">
    <property type="term" value="F:structural constituent of cell wall"/>
    <property type="evidence" value="ECO:0007669"/>
    <property type="project" value="TreeGrafter"/>
</dbReference>
<proteinExistence type="predicted"/>
<dbReference type="EMBL" id="KK100570">
    <property type="protein sequence ID" value="KIZ05015.1"/>
    <property type="molecule type" value="Genomic_DNA"/>
</dbReference>
<dbReference type="InterPro" id="IPR050788">
    <property type="entry name" value="Yeast_SRP1/TIP1_CWP"/>
</dbReference>
<protein>
    <recommendedName>
        <fullName evidence="1">Agd3 deacetylase domain-containing protein</fullName>
    </recommendedName>
</protein>
<dbReference type="GeneID" id="25735819"/>
<accession>A0A0D2MQW4</accession>
<dbReference type="OrthoDB" id="2113314at2759"/>
<name>A0A0D2MQW4_9CHLO</name>